<dbReference type="AlphaFoldDB" id="A0A182MG65"/>
<name>A0A182MG65_9DIPT</name>
<dbReference type="EMBL" id="AXCM01017609">
    <property type="status" value="NOT_ANNOTATED_CDS"/>
    <property type="molecule type" value="Genomic_DNA"/>
</dbReference>
<evidence type="ECO:0000256" key="1">
    <source>
        <dbReference type="SAM" id="MobiDB-lite"/>
    </source>
</evidence>
<feature type="compositionally biased region" description="Polar residues" evidence="1">
    <location>
        <begin position="182"/>
        <end position="193"/>
    </location>
</feature>
<reference evidence="2" key="2">
    <citation type="submission" date="2020-05" db="UniProtKB">
        <authorList>
            <consortium name="EnsemblMetazoa"/>
        </authorList>
    </citation>
    <scope>IDENTIFICATION</scope>
    <source>
        <strain evidence="2">A-37</strain>
    </source>
</reference>
<keyword evidence="3" id="KW-1185">Reference proteome</keyword>
<feature type="region of interest" description="Disordered" evidence="1">
    <location>
        <begin position="174"/>
        <end position="202"/>
    </location>
</feature>
<dbReference type="VEuPathDB" id="VectorBase:ACUA017526"/>
<reference evidence="3" key="1">
    <citation type="submission" date="2013-09" db="EMBL/GenBank/DDBJ databases">
        <title>The Genome Sequence of Anopheles culicifacies species A.</title>
        <authorList>
            <consortium name="The Broad Institute Genomics Platform"/>
            <person name="Neafsey D.E."/>
            <person name="Besansky N."/>
            <person name="Howell P."/>
            <person name="Walton C."/>
            <person name="Young S.K."/>
            <person name="Zeng Q."/>
            <person name="Gargeya S."/>
            <person name="Fitzgerald M."/>
            <person name="Haas B."/>
            <person name="Abouelleil A."/>
            <person name="Allen A.W."/>
            <person name="Alvarado L."/>
            <person name="Arachchi H.M."/>
            <person name="Berlin A.M."/>
            <person name="Chapman S.B."/>
            <person name="Gainer-Dewar J."/>
            <person name="Goldberg J."/>
            <person name="Griggs A."/>
            <person name="Gujja S."/>
            <person name="Hansen M."/>
            <person name="Howarth C."/>
            <person name="Imamovic A."/>
            <person name="Ireland A."/>
            <person name="Larimer J."/>
            <person name="McCowan C."/>
            <person name="Murphy C."/>
            <person name="Pearson M."/>
            <person name="Poon T.W."/>
            <person name="Priest M."/>
            <person name="Roberts A."/>
            <person name="Saif S."/>
            <person name="Shea T."/>
            <person name="Sisk P."/>
            <person name="Sykes S."/>
            <person name="Wortman J."/>
            <person name="Nusbaum C."/>
            <person name="Birren B."/>
        </authorList>
    </citation>
    <scope>NUCLEOTIDE SEQUENCE [LARGE SCALE GENOMIC DNA]</scope>
    <source>
        <strain evidence="3">A-37</strain>
    </source>
</reference>
<organism evidence="2 3">
    <name type="scientific">Anopheles culicifacies</name>
    <dbReference type="NCBI Taxonomy" id="139723"/>
    <lineage>
        <taxon>Eukaryota</taxon>
        <taxon>Metazoa</taxon>
        <taxon>Ecdysozoa</taxon>
        <taxon>Arthropoda</taxon>
        <taxon>Hexapoda</taxon>
        <taxon>Insecta</taxon>
        <taxon>Pterygota</taxon>
        <taxon>Neoptera</taxon>
        <taxon>Endopterygota</taxon>
        <taxon>Diptera</taxon>
        <taxon>Nematocera</taxon>
        <taxon>Culicoidea</taxon>
        <taxon>Culicidae</taxon>
        <taxon>Anophelinae</taxon>
        <taxon>Anopheles</taxon>
        <taxon>culicifacies species complex</taxon>
    </lineage>
</organism>
<proteinExistence type="predicted"/>
<protein>
    <submittedName>
        <fullName evidence="2">Uncharacterized protein</fullName>
    </submittedName>
</protein>
<dbReference type="Proteomes" id="UP000075883">
    <property type="component" value="Unassembled WGS sequence"/>
</dbReference>
<evidence type="ECO:0000313" key="3">
    <source>
        <dbReference type="Proteomes" id="UP000075883"/>
    </source>
</evidence>
<sequence>MIQFNGGIAVLMDPNSITLPVPYDAGPQKSPKNVGSAKITNDVKAPATDPLNTVERAGVAGSESPNSSPPYECCCKYRNRVLQARTTTEHFEREHELLLKIHKKLDIILKNSDLQWLALQKLGVVRPEGEHVPGSNFKFVPLENKEQLESLEKRLETEPEYKEQMQQYLQRRMTRTDKKTTGNRFTGSNNNLGEYSRIGEIR</sequence>
<evidence type="ECO:0000313" key="2">
    <source>
        <dbReference type="EnsemblMetazoa" id="ACUA017526-PA"/>
    </source>
</evidence>
<dbReference type="EnsemblMetazoa" id="ACUA017526-RA">
    <property type="protein sequence ID" value="ACUA017526-PA"/>
    <property type="gene ID" value="ACUA017526"/>
</dbReference>
<accession>A0A182MG65</accession>